<dbReference type="KEGG" id="vg:22113413"/>
<dbReference type="RefSeq" id="YP_009102865.1">
    <property type="nucleotide sequence ID" value="NC_025452.1"/>
</dbReference>
<name>A0A075E0F5_9CAUD</name>
<evidence type="ECO:0000313" key="2">
    <source>
        <dbReference type="Proteomes" id="UP000028741"/>
    </source>
</evidence>
<dbReference type="EMBL" id="KJ716335">
    <property type="protein sequence ID" value="AHZ60285.1"/>
    <property type="molecule type" value="Genomic_DNA"/>
</dbReference>
<dbReference type="Proteomes" id="UP000028741">
    <property type="component" value="Segment"/>
</dbReference>
<dbReference type="GeneID" id="22113413"/>
<sequence>MNALSSGWRVLSTAGGTDYIKMRVYEYVVERDYELEKGNAKRNRH</sequence>
<reference evidence="1 2" key="1">
    <citation type="journal article" date="2014" name="Arch. Virol.">
        <title>Complete genome sequence of a broad-host-range lytic Dickeya spp. bacteriophage ?D5.</title>
        <authorList>
            <person name="Czajkowski R."/>
            <person name="Ozymko Z."/>
            <person name="Zwirowski S."/>
            <person name="Lojkowska E."/>
        </authorList>
    </citation>
    <scope>NUCLEOTIDE SEQUENCE [LARGE SCALE GENOMIC DNA]</scope>
</reference>
<gene>
    <name evidence="1" type="ORF">DA66_0025</name>
</gene>
<protein>
    <submittedName>
        <fullName evidence="1">Uncharacterized protein</fullName>
    </submittedName>
</protein>
<organism evidence="1 2">
    <name type="scientific">Dickeya phage RC-2014</name>
    <dbReference type="NCBI Taxonomy" id="1477406"/>
    <lineage>
        <taxon>Viruses</taxon>
        <taxon>Duplodnaviria</taxon>
        <taxon>Heunggongvirae</taxon>
        <taxon>Uroviricota</taxon>
        <taxon>Caudoviricetes</taxon>
        <taxon>Pantevenvirales</taxon>
        <taxon>Ackermannviridae</taxon>
        <taxon>Aglimvirinae</taxon>
        <taxon>Limestonevirus</taxon>
        <taxon>Limestonevirus RC2014</taxon>
    </lineage>
</organism>
<accession>A0A075E0F5</accession>
<proteinExistence type="predicted"/>
<evidence type="ECO:0000313" key="1">
    <source>
        <dbReference type="EMBL" id="AHZ60285.1"/>
    </source>
</evidence>
<keyword evidence="2" id="KW-1185">Reference proteome</keyword>